<sequence length="302" mass="35320">MNWADYPSHIEIYPPKEFNFKECLVFLERSDQEILHQVKDESLYKLIPVVESLILCKIGYRDQYIKVDFPIGAPSSEKRKEAAEYIWEWFDLDCKLGEFYQIAGKDNVLRGLVQDYYGLRIMCIPDLFEALVWAIIGQQINLTFAYTLKKRFVEQFGESLRFEADTFWVFPTFEKIASLEVEDLKKLQFSTRKAEYVIHIAKAMTSGELAKELLLQQQDYQQIKASLMAIRGVGAWTADYVMMKCLHQTTAFPIADVGLHHALKNQLGLDRKPTIEEIMDIAVNWEGWQAYATFYLWRSLYD</sequence>
<name>A0A919XCH8_9BACI</name>
<dbReference type="Gene3D" id="1.10.340.30">
    <property type="entry name" value="Hypothetical protein, domain 2"/>
    <property type="match status" value="1"/>
</dbReference>
<dbReference type="InterPro" id="IPR011257">
    <property type="entry name" value="DNA_glycosylase"/>
</dbReference>
<gene>
    <name evidence="8" type="primary">alkA</name>
    <name evidence="8" type="ORF">J43TS3_29830</name>
</gene>
<dbReference type="InterPro" id="IPR051912">
    <property type="entry name" value="Alkylbase_DNA_Glycosylase/TA"/>
</dbReference>
<dbReference type="InterPro" id="IPR003265">
    <property type="entry name" value="HhH-GPD_domain"/>
</dbReference>
<dbReference type="Gene3D" id="1.10.1670.10">
    <property type="entry name" value="Helix-hairpin-Helix base-excision DNA repair enzymes (C-terminal)"/>
    <property type="match status" value="1"/>
</dbReference>
<dbReference type="GO" id="GO:0006307">
    <property type="term" value="P:DNA alkylation repair"/>
    <property type="evidence" value="ECO:0007669"/>
    <property type="project" value="TreeGrafter"/>
</dbReference>
<comment type="similarity">
    <text evidence="2">Belongs to the alkylbase DNA glycosidase AlkA family.</text>
</comment>
<evidence type="ECO:0000313" key="8">
    <source>
        <dbReference type="EMBL" id="GIO28372.1"/>
    </source>
</evidence>
<dbReference type="Proteomes" id="UP000676917">
    <property type="component" value="Unassembled WGS sequence"/>
</dbReference>
<dbReference type="InterPro" id="IPR012904">
    <property type="entry name" value="OGG_N"/>
</dbReference>
<evidence type="ECO:0000259" key="7">
    <source>
        <dbReference type="SMART" id="SM00478"/>
    </source>
</evidence>
<evidence type="ECO:0000256" key="4">
    <source>
        <dbReference type="ARBA" id="ARBA00022763"/>
    </source>
</evidence>
<dbReference type="Gene3D" id="3.30.310.20">
    <property type="entry name" value="DNA-3-methyladenine glycosylase AlkA, N-terminal domain"/>
    <property type="match status" value="1"/>
</dbReference>
<dbReference type="EMBL" id="BORP01000006">
    <property type="protein sequence ID" value="GIO28372.1"/>
    <property type="molecule type" value="Genomic_DNA"/>
</dbReference>
<dbReference type="GO" id="GO:0006285">
    <property type="term" value="P:base-excision repair, AP site formation"/>
    <property type="evidence" value="ECO:0007669"/>
    <property type="project" value="TreeGrafter"/>
</dbReference>
<dbReference type="InterPro" id="IPR023170">
    <property type="entry name" value="HhH_base_excis_C"/>
</dbReference>
<dbReference type="RefSeq" id="WP_212921815.1">
    <property type="nucleotide sequence ID" value="NZ_BORP01000006.1"/>
</dbReference>
<accession>A0A919XCH8</accession>
<dbReference type="PANTHER" id="PTHR43003">
    <property type="entry name" value="DNA-3-METHYLADENINE GLYCOSYLASE"/>
    <property type="match status" value="1"/>
</dbReference>
<dbReference type="GO" id="GO:0032131">
    <property type="term" value="F:alkylated DNA binding"/>
    <property type="evidence" value="ECO:0007669"/>
    <property type="project" value="TreeGrafter"/>
</dbReference>
<reference evidence="8" key="1">
    <citation type="submission" date="2021-03" db="EMBL/GenBank/DDBJ databases">
        <title>Antimicrobial resistance genes in bacteria isolated from Japanese honey, and their potential for conferring macrolide and lincosamide resistance in the American foulbrood pathogen Paenibacillus larvae.</title>
        <authorList>
            <person name="Okamoto M."/>
            <person name="Kumagai M."/>
            <person name="Kanamori H."/>
            <person name="Takamatsu D."/>
        </authorList>
    </citation>
    <scope>NUCLEOTIDE SEQUENCE</scope>
    <source>
        <strain evidence="8">J43TS3</strain>
    </source>
</reference>
<evidence type="ECO:0000256" key="6">
    <source>
        <dbReference type="ARBA" id="ARBA00023204"/>
    </source>
</evidence>
<dbReference type="GO" id="GO:0006289">
    <property type="term" value="P:nucleotide-excision repair"/>
    <property type="evidence" value="ECO:0007669"/>
    <property type="project" value="InterPro"/>
</dbReference>
<dbReference type="EC" id="3.2.2.21" evidence="3"/>
<organism evidence="8 9">
    <name type="scientific">Ornithinibacillus bavariensis</name>
    <dbReference type="NCBI Taxonomy" id="545502"/>
    <lineage>
        <taxon>Bacteria</taxon>
        <taxon>Bacillati</taxon>
        <taxon>Bacillota</taxon>
        <taxon>Bacilli</taxon>
        <taxon>Bacillales</taxon>
        <taxon>Bacillaceae</taxon>
        <taxon>Ornithinibacillus</taxon>
    </lineage>
</organism>
<dbReference type="Pfam" id="PF00730">
    <property type="entry name" value="HhH-GPD"/>
    <property type="match status" value="1"/>
</dbReference>
<evidence type="ECO:0000256" key="2">
    <source>
        <dbReference type="ARBA" id="ARBA00010817"/>
    </source>
</evidence>
<dbReference type="SMART" id="SM00478">
    <property type="entry name" value="ENDO3c"/>
    <property type="match status" value="1"/>
</dbReference>
<proteinExistence type="inferred from homology"/>
<evidence type="ECO:0000256" key="5">
    <source>
        <dbReference type="ARBA" id="ARBA00022801"/>
    </source>
</evidence>
<dbReference type="Pfam" id="PF07934">
    <property type="entry name" value="OGG_N"/>
    <property type="match status" value="1"/>
</dbReference>
<dbReference type="GO" id="GO:0008725">
    <property type="term" value="F:DNA-3-methyladenine glycosylase activity"/>
    <property type="evidence" value="ECO:0007669"/>
    <property type="project" value="TreeGrafter"/>
</dbReference>
<keyword evidence="4" id="KW-0227">DNA damage</keyword>
<comment type="caution">
    <text evidence="8">The sequence shown here is derived from an EMBL/GenBank/DDBJ whole genome shotgun (WGS) entry which is preliminary data.</text>
</comment>
<dbReference type="AlphaFoldDB" id="A0A919XCH8"/>
<feature type="domain" description="HhH-GPD" evidence="7">
    <location>
        <begin position="136"/>
        <end position="301"/>
    </location>
</feature>
<dbReference type="InterPro" id="IPR037046">
    <property type="entry name" value="AlkA_N_sf"/>
</dbReference>
<dbReference type="PANTHER" id="PTHR43003:SF12">
    <property type="entry name" value="DNA-3-METHYLADENINE GLYCOSYLASE"/>
    <property type="match status" value="1"/>
</dbReference>
<evidence type="ECO:0000256" key="3">
    <source>
        <dbReference type="ARBA" id="ARBA00012000"/>
    </source>
</evidence>
<dbReference type="GO" id="GO:0043916">
    <property type="term" value="F:DNA-7-methylguanine glycosylase activity"/>
    <property type="evidence" value="ECO:0007669"/>
    <property type="project" value="TreeGrafter"/>
</dbReference>
<dbReference type="GO" id="GO:0005737">
    <property type="term" value="C:cytoplasm"/>
    <property type="evidence" value="ECO:0007669"/>
    <property type="project" value="TreeGrafter"/>
</dbReference>
<comment type="catalytic activity">
    <reaction evidence="1">
        <text>Hydrolysis of alkylated DNA, releasing 3-methyladenine, 3-methylguanine, 7-methylguanine and 7-methyladenine.</text>
        <dbReference type="EC" id="3.2.2.21"/>
    </reaction>
</comment>
<dbReference type="GO" id="GO:0032993">
    <property type="term" value="C:protein-DNA complex"/>
    <property type="evidence" value="ECO:0007669"/>
    <property type="project" value="TreeGrafter"/>
</dbReference>
<protein>
    <recommendedName>
        <fullName evidence="3">DNA-3-methyladenine glycosylase II</fullName>
        <ecNumber evidence="3">3.2.2.21</ecNumber>
    </recommendedName>
</protein>
<dbReference type="GO" id="GO:0008534">
    <property type="term" value="F:oxidized purine nucleobase lesion DNA N-glycosylase activity"/>
    <property type="evidence" value="ECO:0007669"/>
    <property type="project" value="InterPro"/>
</dbReference>
<evidence type="ECO:0000256" key="1">
    <source>
        <dbReference type="ARBA" id="ARBA00000086"/>
    </source>
</evidence>
<keyword evidence="6" id="KW-0234">DNA repair</keyword>
<dbReference type="SUPFAM" id="SSF48150">
    <property type="entry name" value="DNA-glycosylase"/>
    <property type="match status" value="1"/>
</dbReference>
<keyword evidence="9" id="KW-1185">Reference proteome</keyword>
<keyword evidence="5" id="KW-0378">Hydrolase</keyword>
<dbReference type="FunFam" id="1.10.340.30:FF:000004">
    <property type="entry name" value="DNA-3-methyladenine glycosylase II"/>
    <property type="match status" value="1"/>
</dbReference>
<dbReference type="CDD" id="cd00056">
    <property type="entry name" value="ENDO3c"/>
    <property type="match status" value="1"/>
</dbReference>
<evidence type="ECO:0000313" key="9">
    <source>
        <dbReference type="Proteomes" id="UP000676917"/>
    </source>
</evidence>